<gene>
    <name evidence="2" type="ORF">PBS003_LOCUS9284</name>
</gene>
<feature type="signal peptide" evidence="1">
    <location>
        <begin position="1"/>
        <end position="22"/>
    </location>
</feature>
<protein>
    <recommendedName>
        <fullName evidence="4">RxLR effector protein</fullName>
    </recommendedName>
</protein>
<name>A0AAU9LIN5_9STRA</name>
<comment type="caution">
    <text evidence="2">The sequence shown here is derived from an EMBL/GenBank/DDBJ whole genome shotgun (WGS) entry which is preliminary data.</text>
</comment>
<sequence length="121" mass="12590">MKAFFLIGFAPVLFMLSMATHAPPPDRVLSSVANRKGEVNGDILGGDGGFGDDDIGDIDGQGDIDGGIGGVSGYRALRGLNDELLDGDAQMNRDEVVVAGGTVARGGVAVARPRPRRGRFY</sequence>
<dbReference type="EMBL" id="CAKKTJ010000335">
    <property type="protein sequence ID" value="CAH0482702.1"/>
    <property type="molecule type" value="Genomic_DNA"/>
</dbReference>
<evidence type="ECO:0000313" key="2">
    <source>
        <dbReference type="EMBL" id="CAH0482702.1"/>
    </source>
</evidence>
<reference evidence="2" key="1">
    <citation type="submission" date="2021-11" db="EMBL/GenBank/DDBJ databases">
        <authorList>
            <person name="Islam A."/>
            <person name="Islam S."/>
            <person name="Flora M.S."/>
            <person name="Rahman M."/>
            <person name="Ziaur R.M."/>
            <person name="Epstein J.H."/>
            <person name="Hassan M."/>
            <person name="Klassen M."/>
            <person name="Woodard K."/>
            <person name="Webb A."/>
            <person name="Webby R.J."/>
            <person name="El Zowalaty M.E."/>
        </authorList>
    </citation>
    <scope>NUCLEOTIDE SEQUENCE</scope>
    <source>
        <strain evidence="2">Pbs3</strain>
    </source>
</reference>
<evidence type="ECO:0000313" key="3">
    <source>
        <dbReference type="Proteomes" id="UP001160483"/>
    </source>
</evidence>
<dbReference type="AlphaFoldDB" id="A0AAU9LIN5"/>
<feature type="chain" id="PRO_5043795999" description="RxLR effector protein" evidence="1">
    <location>
        <begin position="23"/>
        <end position="121"/>
    </location>
</feature>
<accession>A0AAU9LIN5</accession>
<keyword evidence="1" id="KW-0732">Signal</keyword>
<evidence type="ECO:0000256" key="1">
    <source>
        <dbReference type="SAM" id="SignalP"/>
    </source>
</evidence>
<evidence type="ECO:0008006" key="4">
    <source>
        <dbReference type="Google" id="ProtNLM"/>
    </source>
</evidence>
<proteinExistence type="predicted"/>
<organism evidence="2 3">
    <name type="scientific">Peronospora belbahrii</name>
    <dbReference type="NCBI Taxonomy" id="622444"/>
    <lineage>
        <taxon>Eukaryota</taxon>
        <taxon>Sar</taxon>
        <taxon>Stramenopiles</taxon>
        <taxon>Oomycota</taxon>
        <taxon>Peronosporomycetes</taxon>
        <taxon>Peronosporales</taxon>
        <taxon>Peronosporaceae</taxon>
        <taxon>Peronospora</taxon>
    </lineage>
</organism>
<dbReference type="Proteomes" id="UP001160483">
    <property type="component" value="Unassembled WGS sequence"/>
</dbReference>